<keyword evidence="6" id="KW-1185">Reference proteome</keyword>
<dbReference type="Gene3D" id="2.160.20.10">
    <property type="entry name" value="Single-stranded right-handed beta-helix, Pectin lyase-like"/>
    <property type="match status" value="2"/>
</dbReference>
<dbReference type="Pfam" id="PF11924">
    <property type="entry name" value="IAT_beta"/>
    <property type="match status" value="1"/>
</dbReference>
<feature type="region of interest" description="Disordered" evidence="1">
    <location>
        <begin position="65"/>
        <end position="103"/>
    </location>
</feature>
<dbReference type="InterPro" id="IPR039448">
    <property type="entry name" value="Beta_helix"/>
</dbReference>
<dbReference type="Pfam" id="PF13229">
    <property type="entry name" value="Beta_helix"/>
    <property type="match status" value="1"/>
</dbReference>
<evidence type="ECO:0000256" key="2">
    <source>
        <dbReference type="SAM" id="SignalP"/>
    </source>
</evidence>
<comment type="caution">
    <text evidence="5">The sequence shown here is derived from an EMBL/GenBank/DDBJ whole genome shotgun (WGS) entry which is preliminary data.</text>
</comment>
<feature type="chain" id="PRO_5041974198" evidence="2">
    <location>
        <begin position="25"/>
        <end position="871"/>
    </location>
</feature>
<dbReference type="SMART" id="SM00710">
    <property type="entry name" value="PbH1"/>
    <property type="match status" value="10"/>
</dbReference>
<dbReference type="InterPro" id="IPR006626">
    <property type="entry name" value="PbH1"/>
</dbReference>
<keyword evidence="2" id="KW-0732">Signal</keyword>
<dbReference type="InterPro" id="IPR012334">
    <property type="entry name" value="Pectin_lyas_fold"/>
</dbReference>
<evidence type="ECO:0000313" key="5">
    <source>
        <dbReference type="EMBL" id="MCP2731703.1"/>
    </source>
</evidence>
<dbReference type="Gene3D" id="2.40.160.160">
    <property type="entry name" value="Inverse autotransporter, beta-domain"/>
    <property type="match status" value="1"/>
</dbReference>
<feature type="signal peptide" evidence="2">
    <location>
        <begin position="1"/>
        <end position="24"/>
    </location>
</feature>
<name>A0AAE3GXL4_9CYAN</name>
<evidence type="ECO:0000313" key="6">
    <source>
        <dbReference type="Proteomes" id="UP001204953"/>
    </source>
</evidence>
<dbReference type="InterPro" id="IPR024519">
    <property type="entry name" value="IAT_beta"/>
</dbReference>
<evidence type="ECO:0000259" key="4">
    <source>
        <dbReference type="Pfam" id="PF13229"/>
    </source>
</evidence>
<feature type="domain" description="Inverse autotransporter beta-domain" evidence="3">
    <location>
        <begin position="131"/>
        <end position="258"/>
    </location>
</feature>
<feature type="compositionally biased region" description="Polar residues" evidence="1">
    <location>
        <begin position="852"/>
        <end position="861"/>
    </location>
</feature>
<evidence type="ECO:0000259" key="3">
    <source>
        <dbReference type="Pfam" id="PF11924"/>
    </source>
</evidence>
<feature type="compositionally biased region" description="Low complexity" evidence="1">
    <location>
        <begin position="81"/>
        <end position="90"/>
    </location>
</feature>
<reference evidence="5" key="1">
    <citation type="submission" date="2022-06" db="EMBL/GenBank/DDBJ databases">
        <title>New cyanobacteria of genus Symplocastrum in benthos of Lake Baikal.</title>
        <authorList>
            <person name="Sorokovikova E."/>
            <person name="Tikhonova I."/>
            <person name="Krasnopeev A."/>
            <person name="Evseev P."/>
            <person name="Gladkikh A."/>
            <person name="Belykh O."/>
        </authorList>
    </citation>
    <scope>NUCLEOTIDE SEQUENCE</scope>
    <source>
        <strain evidence="5">BBK-W-15</strain>
    </source>
</reference>
<protein>
    <submittedName>
        <fullName evidence="5">Right-handed parallel beta-helix repeat-containing protein</fullName>
    </submittedName>
</protein>
<feature type="region of interest" description="Disordered" evidence="1">
    <location>
        <begin position="852"/>
        <end position="871"/>
    </location>
</feature>
<evidence type="ECO:0000256" key="1">
    <source>
        <dbReference type="SAM" id="MobiDB-lite"/>
    </source>
</evidence>
<proteinExistence type="predicted"/>
<dbReference type="Proteomes" id="UP001204953">
    <property type="component" value="Unassembled WGS sequence"/>
</dbReference>
<dbReference type="SUPFAM" id="SSF51126">
    <property type="entry name" value="Pectin lyase-like"/>
    <property type="match status" value="2"/>
</dbReference>
<organism evidence="5 6">
    <name type="scientific">Limnofasciculus baicalensis BBK-W-15</name>
    <dbReference type="NCBI Taxonomy" id="2699891"/>
    <lineage>
        <taxon>Bacteria</taxon>
        <taxon>Bacillati</taxon>
        <taxon>Cyanobacteriota</taxon>
        <taxon>Cyanophyceae</taxon>
        <taxon>Coleofasciculales</taxon>
        <taxon>Coleofasciculaceae</taxon>
        <taxon>Limnofasciculus</taxon>
        <taxon>Limnofasciculus baicalensis</taxon>
    </lineage>
</organism>
<feature type="domain" description="Right handed beta helix" evidence="4">
    <location>
        <begin position="595"/>
        <end position="759"/>
    </location>
</feature>
<sequence length="871" mass="92211">MKIAKYSSYVTLLLVGTFASSAIAQTTKPETEQIPENPPKLNLETESVDTLSPFVVGAEAPLTPLIAEDSVPSDSIPDTPPTTEETPTNPETEEKDTKTDTETNTFSVRGGIRYTTEGAGYEEGFTSFEGFLPLFQTPGKNLTFVEGRLLLQNNGDLGGNVVLGQRFFDESSHRVYGGYIAYDNRDTSKNSFNQLGVGFETLGENWDFRINGYLPIGDNRQLSSESFPSIFGFQGNALLLNRTRQFESAATGFDAEFGGKIARLGKGTLRGYGGVYYINAAGDDSALGVKGRLEIRPTDNLNLNLSIQNDRIFDTRVVASLGITFPGTSARGNNEDKPKGLDRMGETVARQHAILVLQQTEQDKVAAVNPETNQPWRFQHVILGKNEGNGTFESPFGNVQNGLDATVSDGDDIVYVQPGDGSEIPPFEIPDRVQVLSTAPVQKLDTKQAGTVILPLSGSGQMPIIDPLVIMGNSTTISGFAIINAPDAAIVGEGIENVTIRDNLIVNSAEEGIRLEEVTGKVNIVNTTIDTTESGSGIFIDNSSGAVDLRINKTTITNPALNGIEINFSGTAEGIVNITDTQVLNSEFAGIVANLEGNSNSTITIDKNTASGGGLGIVILPSESSRSTVTISNNIVQGNLLDGIAIFSSDSSTSTANIFNNTASGNGLNGTSIFSFDSSQLTATIDNNTTDSNGFNGIFILPFDSSTSNVTISHNIVQGNLFDGIAIFSVDSSTSTANIFNNTASDNGLDGISNETGDNSLMRSLIQGNTTNNNGRFGIEISATDTSSLFAGVRLNNLIENPGELMPFLPFGFAAQTLDNSTLCVDLKDNTSSNGFLLNGVSGTFNANASGNNSDVSQSGVVNPLGTCPVP</sequence>
<accession>A0AAE3GXL4</accession>
<dbReference type="AlphaFoldDB" id="A0AAE3GXL4"/>
<dbReference type="EMBL" id="JAMZMM010000381">
    <property type="protein sequence ID" value="MCP2731703.1"/>
    <property type="molecule type" value="Genomic_DNA"/>
</dbReference>
<dbReference type="InterPro" id="IPR038177">
    <property type="entry name" value="IAT_beta_sf"/>
</dbReference>
<dbReference type="RefSeq" id="WP_254014436.1">
    <property type="nucleotide sequence ID" value="NZ_JAMZMM010000381.1"/>
</dbReference>
<dbReference type="InterPro" id="IPR011050">
    <property type="entry name" value="Pectin_lyase_fold/virulence"/>
</dbReference>
<gene>
    <name evidence="5" type="ORF">NJ959_25055</name>
</gene>